<keyword evidence="4" id="KW-1185">Reference proteome</keyword>
<dbReference type="EMBL" id="VTOX01000009">
    <property type="protein sequence ID" value="NKE68115.1"/>
    <property type="molecule type" value="Genomic_DNA"/>
</dbReference>
<evidence type="ECO:0000259" key="2">
    <source>
        <dbReference type="Pfam" id="PF13548"/>
    </source>
</evidence>
<feature type="transmembrane region" description="Helical" evidence="1">
    <location>
        <begin position="168"/>
        <end position="192"/>
    </location>
</feature>
<proteinExistence type="predicted"/>
<evidence type="ECO:0000313" key="3">
    <source>
        <dbReference type="EMBL" id="NKE68115.1"/>
    </source>
</evidence>
<organism evidence="3 4">
    <name type="scientific">Ramlibacter lithotrophicus</name>
    <dbReference type="NCBI Taxonomy" id="2606681"/>
    <lineage>
        <taxon>Bacteria</taxon>
        <taxon>Pseudomonadati</taxon>
        <taxon>Pseudomonadota</taxon>
        <taxon>Betaproteobacteria</taxon>
        <taxon>Burkholderiales</taxon>
        <taxon>Comamonadaceae</taxon>
        <taxon>Ramlibacter</taxon>
    </lineage>
</organism>
<feature type="transmembrane region" description="Helical" evidence="1">
    <location>
        <begin position="14"/>
        <end position="41"/>
    </location>
</feature>
<keyword evidence="1" id="KW-0472">Membrane</keyword>
<dbReference type="RefSeq" id="WP_168109247.1">
    <property type="nucleotide sequence ID" value="NZ_VTOX01000009.1"/>
</dbReference>
<sequence length="212" mass="22232">MAESLTHLLDAPQLLALAAALGWASGIRLYAAVFLVGLAGFMGFADLPPGLQVLQHPAVLGVSGSMCFVEFFADKIPFLDTMWDTVHTVIRIPAGAALAAGALGADSAAMGWIAALLGGGLAATSHTAKLTTRAAVNTSPEPFSNVAVSLFEDGFVVFMLWLSATHPVIFWIALAVTLVIAVVLMIVLVKFLRAVALRLRGFFDGRRPTQGS</sequence>
<evidence type="ECO:0000256" key="1">
    <source>
        <dbReference type="SAM" id="Phobius"/>
    </source>
</evidence>
<keyword evidence="1" id="KW-1133">Transmembrane helix</keyword>
<dbReference type="Pfam" id="PF13548">
    <property type="entry name" value="DUF4126"/>
    <property type="match status" value="1"/>
</dbReference>
<protein>
    <submittedName>
        <fullName evidence="3">DUF4126 domain-containing protein</fullName>
    </submittedName>
</protein>
<dbReference type="Proteomes" id="UP000521868">
    <property type="component" value="Unassembled WGS sequence"/>
</dbReference>
<comment type="caution">
    <text evidence="3">The sequence shown here is derived from an EMBL/GenBank/DDBJ whole genome shotgun (WGS) entry which is preliminary data.</text>
</comment>
<accession>A0A7X6DJ70</accession>
<dbReference type="AlphaFoldDB" id="A0A7X6DJ70"/>
<dbReference type="InterPro" id="IPR025196">
    <property type="entry name" value="DUF4126"/>
</dbReference>
<reference evidence="3 4" key="1">
    <citation type="journal article" date="2020" name="Nature">
        <title>Bacterial chemolithoautotrophy via manganese oxidation.</title>
        <authorList>
            <person name="Yu H."/>
            <person name="Leadbetter J.R."/>
        </authorList>
    </citation>
    <scope>NUCLEOTIDE SEQUENCE [LARGE SCALE GENOMIC DNA]</scope>
    <source>
        <strain evidence="3 4">RBP-1</strain>
    </source>
</reference>
<feature type="transmembrane region" description="Helical" evidence="1">
    <location>
        <begin position="93"/>
        <end position="122"/>
    </location>
</feature>
<feature type="domain" description="DUF4126" evidence="2">
    <location>
        <begin position="15"/>
        <end position="185"/>
    </location>
</feature>
<evidence type="ECO:0000313" key="4">
    <source>
        <dbReference type="Proteomes" id="UP000521868"/>
    </source>
</evidence>
<keyword evidence="1" id="KW-0812">Transmembrane</keyword>
<name>A0A7X6DJ70_9BURK</name>
<gene>
    <name evidence="3" type="ORF">RAMLITH_20015</name>
</gene>
<feature type="transmembrane region" description="Helical" evidence="1">
    <location>
        <begin position="53"/>
        <end position="73"/>
    </location>
</feature>